<dbReference type="InterPro" id="IPR018389">
    <property type="entry name" value="DctP_fam"/>
</dbReference>
<dbReference type="PANTHER" id="PTHR33376:SF15">
    <property type="entry name" value="BLL6794 PROTEIN"/>
    <property type="match status" value="1"/>
</dbReference>
<dbReference type="Gene3D" id="3.40.190.170">
    <property type="entry name" value="Bacterial extracellular solute-binding protein, family 7"/>
    <property type="match status" value="1"/>
</dbReference>
<gene>
    <name evidence="4" type="ORF">SAMN05421772_111127</name>
</gene>
<accession>A0AA45W666</accession>
<keyword evidence="2" id="KW-0732">Signal</keyword>
<name>A0AA45W666_9RHOB</name>
<dbReference type="RefSeq" id="WP_272847998.1">
    <property type="nucleotide sequence ID" value="NZ_CP067140.1"/>
</dbReference>
<dbReference type="NCBIfam" id="NF037995">
    <property type="entry name" value="TRAP_S1"/>
    <property type="match status" value="1"/>
</dbReference>
<evidence type="ECO:0000313" key="5">
    <source>
        <dbReference type="Proteomes" id="UP000186216"/>
    </source>
</evidence>
<dbReference type="Pfam" id="PF03480">
    <property type="entry name" value="DctP"/>
    <property type="match status" value="1"/>
</dbReference>
<evidence type="ECO:0000313" key="4">
    <source>
        <dbReference type="EMBL" id="SIS99377.1"/>
    </source>
</evidence>
<dbReference type="GO" id="GO:0042597">
    <property type="term" value="C:periplasmic space"/>
    <property type="evidence" value="ECO:0007669"/>
    <property type="project" value="UniProtKB-SubCell"/>
</dbReference>
<protein>
    <submittedName>
        <fullName evidence="4">TRAP-type C4-dicarboxylate transport system, substrate-binding protein</fullName>
    </submittedName>
</protein>
<comment type="subcellular location">
    <subcellularLocation>
        <location evidence="1">Periplasm</location>
    </subcellularLocation>
</comment>
<evidence type="ECO:0000256" key="1">
    <source>
        <dbReference type="ARBA" id="ARBA00004418"/>
    </source>
</evidence>
<reference evidence="4 5" key="1">
    <citation type="submission" date="2017-01" db="EMBL/GenBank/DDBJ databases">
        <authorList>
            <person name="Varghese N."/>
            <person name="Submissions S."/>
        </authorList>
    </citation>
    <scope>NUCLEOTIDE SEQUENCE [LARGE SCALE GENOMIC DNA]</scope>
    <source>
        <strain evidence="4 5">DSM 18447</strain>
    </source>
</reference>
<evidence type="ECO:0000256" key="2">
    <source>
        <dbReference type="ARBA" id="ARBA00022729"/>
    </source>
</evidence>
<dbReference type="AlphaFoldDB" id="A0AA45W666"/>
<comment type="caution">
    <text evidence="4">The sequence shown here is derived from an EMBL/GenBank/DDBJ whole genome shotgun (WGS) entry which is preliminary data.</text>
</comment>
<dbReference type="PANTHER" id="PTHR33376">
    <property type="match status" value="1"/>
</dbReference>
<keyword evidence="3" id="KW-0574">Periplasm</keyword>
<dbReference type="SUPFAM" id="SSF53850">
    <property type="entry name" value="Periplasmic binding protein-like II"/>
    <property type="match status" value="1"/>
</dbReference>
<dbReference type="Proteomes" id="UP000186216">
    <property type="component" value="Unassembled WGS sequence"/>
</dbReference>
<dbReference type="CDD" id="cd13665">
    <property type="entry name" value="PBP2_TRAP_Dctp3_4"/>
    <property type="match status" value="1"/>
</dbReference>
<proteinExistence type="predicted"/>
<dbReference type="GO" id="GO:0055085">
    <property type="term" value="P:transmembrane transport"/>
    <property type="evidence" value="ECO:0007669"/>
    <property type="project" value="InterPro"/>
</dbReference>
<sequence length="360" mass="39313">MTSYKQKFLERFNTRSISTMVRNIASAMIATAIFVLPATAQEFELKLHHFLGPNAPAQTQMLEPWAQRIEVASDGRIDIEIYPSMSLGGTPPELIRQVRDGVVEMVWTLNGYSPGLFPRTEVFELPNVHRNDPGATNLALAELFDTHLAEEHVGVKVLFQHVHAGQAIHTTDSEVRTPSDLAGKSLRIPTRTGAWVAEALGANPVSMPVPDFPQALSRGVVDGGLVPYEIIPALQLQDLTDYQTELADGGRLGTSVFQVSMNLDRWNSLPADIQQIFLDNSGEDWLREVGQIWADTDVQGLEVATEAGNTLVTLTAEESAAFEEAVEPVVTRWIEEANGLGIDGQGIVDAARASIATYSE</sequence>
<dbReference type="InterPro" id="IPR038404">
    <property type="entry name" value="TRAP_DctP_sf"/>
</dbReference>
<organism evidence="4 5">
    <name type="scientific">Paracoccus saliphilus</name>
    <dbReference type="NCBI Taxonomy" id="405559"/>
    <lineage>
        <taxon>Bacteria</taxon>
        <taxon>Pseudomonadati</taxon>
        <taxon>Pseudomonadota</taxon>
        <taxon>Alphaproteobacteria</taxon>
        <taxon>Rhodobacterales</taxon>
        <taxon>Paracoccaceae</taxon>
        <taxon>Paracoccus</taxon>
    </lineage>
</organism>
<evidence type="ECO:0000256" key="3">
    <source>
        <dbReference type="ARBA" id="ARBA00022764"/>
    </source>
</evidence>
<dbReference type="EMBL" id="FTOU01000011">
    <property type="protein sequence ID" value="SIS99377.1"/>
    <property type="molecule type" value="Genomic_DNA"/>
</dbReference>